<dbReference type="Pfam" id="PF00579">
    <property type="entry name" value="tRNA-synt_1b"/>
    <property type="match status" value="1"/>
</dbReference>
<dbReference type="PANTHER" id="PTHR11766:SF0">
    <property type="entry name" value="TYROSINE--TRNA LIGASE, MITOCHONDRIAL"/>
    <property type="match status" value="1"/>
</dbReference>
<keyword evidence="7 11" id="KW-0648">Protein biosynthesis</keyword>
<dbReference type="PRINTS" id="PR01040">
    <property type="entry name" value="TRNASYNTHTYR"/>
</dbReference>
<dbReference type="Gene3D" id="3.10.290.10">
    <property type="entry name" value="RNA-binding S4 domain"/>
    <property type="match status" value="1"/>
</dbReference>
<dbReference type="GO" id="GO:0006437">
    <property type="term" value="P:tyrosyl-tRNA aminoacylation"/>
    <property type="evidence" value="ECO:0007669"/>
    <property type="project" value="UniProtKB-UniRule"/>
</dbReference>
<feature type="binding site" evidence="11">
    <location>
        <position position="220"/>
    </location>
    <ligand>
        <name>L-tyrosine</name>
        <dbReference type="ChEBI" id="CHEBI:58315"/>
    </ligand>
</feature>
<evidence type="ECO:0000256" key="10">
    <source>
        <dbReference type="ARBA" id="ARBA00060965"/>
    </source>
</evidence>
<dbReference type="GO" id="GO:0003723">
    <property type="term" value="F:RNA binding"/>
    <property type="evidence" value="ECO:0007669"/>
    <property type="project" value="UniProtKB-KW"/>
</dbReference>
<gene>
    <name evidence="11 14" type="primary">tyrS</name>
    <name evidence="14" type="ORF">NCTC1935_00751</name>
</gene>
<comment type="function">
    <text evidence="11">Catalyzes the attachment of tyrosine to tRNA(Tyr) in a two-step reaction: tyrosine is first activated by ATP to form Tyr-AMP and then transferred to the acceptor end of tRNA(Tyr).</text>
</comment>
<evidence type="ECO:0000256" key="6">
    <source>
        <dbReference type="ARBA" id="ARBA00022884"/>
    </source>
</evidence>
<evidence type="ECO:0000256" key="2">
    <source>
        <dbReference type="ARBA" id="ARBA00022490"/>
    </source>
</evidence>
<dbReference type="Pfam" id="PF22421">
    <property type="entry name" value="SYY_C-terminal"/>
    <property type="match status" value="1"/>
</dbReference>
<name>A0A449GAC5_NOCFR</name>
<accession>A0A449GAC5</accession>
<keyword evidence="5 11" id="KW-0067">ATP-binding</keyword>
<dbReference type="SUPFAM" id="SSF55174">
    <property type="entry name" value="Alpha-L RNA-binding motif"/>
    <property type="match status" value="1"/>
</dbReference>
<evidence type="ECO:0000256" key="9">
    <source>
        <dbReference type="ARBA" id="ARBA00048248"/>
    </source>
</evidence>
<evidence type="ECO:0000313" key="14">
    <source>
        <dbReference type="EMBL" id="VFA82714.1"/>
    </source>
</evidence>
<evidence type="ECO:0000256" key="7">
    <source>
        <dbReference type="ARBA" id="ARBA00022917"/>
    </source>
</evidence>
<dbReference type="SMART" id="SM00363">
    <property type="entry name" value="S4"/>
    <property type="match status" value="1"/>
</dbReference>
<dbReference type="CDD" id="cd00805">
    <property type="entry name" value="TyrRS_core"/>
    <property type="match status" value="1"/>
</dbReference>
<dbReference type="GO" id="GO:0005829">
    <property type="term" value="C:cytosol"/>
    <property type="evidence" value="ECO:0007669"/>
    <property type="project" value="TreeGrafter"/>
</dbReference>
<dbReference type="InterPro" id="IPR002307">
    <property type="entry name" value="Tyr-tRNA-ligase"/>
</dbReference>
<dbReference type="EC" id="6.1.1.1" evidence="11"/>
<evidence type="ECO:0000256" key="12">
    <source>
        <dbReference type="PROSITE-ProRule" id="PRU00182"/>
    </source>
</evidence>
<organism evidence="14">
    <name type="scientific">Nocardia farcinica</name>
    <dbReference type="NCBI Taxonomy" id="37329"/>
    <lineage>
        <taxon>Bacteria</taxon>
        <taxon>Bacillati</taxon>
        <taxon>Actinomycetota</taxon>
        <taxon>Actinomycetes</taxon>
        <taxon>Mycobacteriales</taxon>
        <taxon>Nocardiaceae</taxon>
        <taxon>Nocardia</taxon>
    </lineage>
</organism>
<dbReference type="InterPro" id="IPR054608">
    <property type="entry name" value="SYY-like_C"/>
</dbReference>
<comment type="catalytic activity">
    <reaction evidence="9 11">
        <text>tRNA(Tyr) + L-tyrosine + ATP = L-tyrosyl-tRNA(Tyr) + AMP + diphosphate + H(+)</text>
        <dbReference type="Rhea" id="RHEA:10220"/>
        <dbReference type="Rhea" id="RHEA-COMP:9706"/>
        <dbReference type="Rhea" id="RHEA-COMP:9707"/>
        <dbReference type="ChEBI" id="CHEBI:15378"/>
        <dbReference type="ChEBI" id="CHEBI:30616"/>
        <dbReference type="ChEBI" id="CHEBI:33019"/>
        <dbReference type="ChEBI" id="CHEBI:58315"/>
        <dbReference type="ChEBI" id="CHEBI:78442"/>
        <dbReference type="ChEBI" id="CHEBI:78536"/>
        <dbReference type="ChEBI" id="CHEBI:456215"/>
        <dbReference type="EC" id="6.1.1.1"/>
    </reaction>
</comment>
<dbReference type="InterPro" id="IPR002305">
    <property type="entry name" value="aa-tRNA-synth_Ic"/>
</dbReference>
<dbReference type="GO" id="GO:0042803">
    <property type="term" value="F:protein homodimerization activity"/>
    <property type="evidence" value="ECO:0007669"/>
    <property type="project" value="UniProtKB-ARBA"/>
</dbReference>
<feature type="binding site" evidence="11">
    <location>
        <position position="224"/>
    </location>
    <ligand>
        <name>L-tyrosine</name>
        <dbReference type="ChEBI" id="CHEBI:58315"/>
    </ligand>
</feature>
<dbReference type="InterPro" id="IPR024088">
    <property type="entry name" value="Tyr-tRNA-ligase_bac-type"/>
</dbReference>
<dbReference type="NCBIfam" id="TIGR00234">
    <property type="entry name" value="tyrS"/>
    <property type="match status" value="1"/>
</dbReference>
<reference evidence="14" key="1">
    <citation type="submission" date="2019-02" db="EMBL/GenBank/DDBJ databases">
        <authorList>
            <consortium name="Pathogen Informatics"/>
        </authorList>
    </citation>
    <scope>NUCLEOTIDE SEQUENCE</scope>
    <source>
        <strain evidence="14">3012STDY6733949</strain>
    </source>
</reference>
<dbReference type="PROSITE" id="PS00178">
    <property type="entry name" value="AA_TRNA_LIGASE_I"/>
    <property type="match status" value="1"/>
</dbReference>
<evidence type="ECO:0000256" key="3">
    <source>
        <dbReference type="ARBA" id="ARBA00022598"/>
    </source>
</evidence>
<proteinExistence type="inferred from homology"/>
<feature type="binding site" evidence="11">
    <location>
        <position position="85"/>
    </location>
    <ligand>
        <name>L-tyrosine</name>
        <dbReference type="ChEBI" id="CHEBI:58315"/>
    </ligand>
</feature>
<dbReference type="FunFam" id="3.10.290.10:FF:000014">
    <property type="entry name" value="Tyrosine--tRNA ligase"/>
    <property type="match status" value="1"/>
</dbReference>
<dbReference type="InterPro" id="IPR002942">
    <property type="entry name" value="S4_RNA-bd"/>
</dbReference>
<evidence type="ECO:0000256" key="1">
    <source>
        <dbReference type="ARBA" id="ARBA00004496"/>
    </source>
</evidence>
<dbReference type="PANTHER" id="PTHR11766">
    <property type="entry name" value="TYROSYL-TRNA SYNTHETASE"/>
    <property type="match status" value="1"/>
</dbReference>
<dbReference type="InterPro" id="IPR024107">
    <property type="entry name" value="Tyr-tRNA-ligase_bac_1"/>
</dbReference>
<comment type="similarity">
    <text evidence="10 11">Belongs to the class-I aminoacyl-tRNA synthetase family. TyrS type 1 subfamily.</text>
</comment>
<dbReference type="PROSITE" id="PS50889">
    <property type="entry name" value="S4"/>
    <property type="match status" value="1"/>
</dbReference>
<dbReference type="FunFam" id="1.10.240.10:FF:000001">
    <property type="entry name" value="Tyrosine--tRNA ligase"/>
    <property type="match status" value="1"/>
</dbReference>
<keyword evidence="3 11" id="KW-0436">Ligase</keyword>
<dbReference type="Gene3D" id="1.10.240.10">
    <property type="entry name" value="Tyrosyl-Transfer RNA Synthetase"/>
    <property type="match status" value="1"/>
</dbReference>
<feature type="domain" description="RNA-binding S4" evidence="13">
    <location>
        <begin position="410"/>
        <end position="471"/>
    </location>
</feature>
<comment type="subunit">
    <text evidence="11">Homodimer.</text>
</comment>
<comment type="subcellular location">
    <subcellularLocation>
        <location evidence="1 11">Cytoplasm</location>
    </subcellularLocation>
</comment>
<evidence type="ECO:0000256" key="4">
    <source>
        <dbReference type="ARBA" id="ARBA00022741"/>
    </source>
</evidence>
<feature type="short sequence motif" description="'HIGH' region" evidence="11">
    <location>
        <begin position="90"/>
        <end position="99"/>
    </location>
</feature>
<dbReference type="Gene3D" id="3.40.50.620">
    <property type="entry name" value="HUPs"/>
    <property type="match status" value="1"/>
</dbReference>
<feature type="binding site" evidence="11">
    <location>
        <position position="283"/>
    </location>
    <ligand>
        <name>ATP</name>
        <dbReference type="ChEBI" id="CHEBI:30616"/>
    </ligand>
</feature>
<keyword evidence="2 11" id="KW-0963">Cytoplasm</keyword>
<dbReference type="EMBL" id="CAACYE010000005">
    <property type="protein sequence ID" value="VFA82714.1"/>
    <property type="molecule type" value="Genomic_DNA"/>
</dbReference>
<keyword evidence="6 12" id="KW-0694">RNA-binding</keyword>
<feature type="short sequence motif" description="'KMSKS' region" evidence="11">
    <location>
        <begin position="280"/>
        <end position="284"/>
    </location>
</feature>
<dbReference type="InterPro" id="IPR001412">
    <property type="entry name" value="aa-tRNA-synth_I_CS"/>
</dbReference>
<evidence type="ECO:0000259" key="13">
    <source>
        <dbReference type="SMART" id="SM00363"/>
    </source>
</evidence>
<dbReference type="FunFam" id="3.40.50.620:FF:000008">
    <property type="entry name" value="Tyrosine--tRNA ligase"/>
    <property type="match status" value="1"/>
</dbReference>
<dbReference type="AlphaFoldDB" id="A0A449GAC5"/>
<evidence type="ECO:0000256" key="8">
    <source>
        <dbReference type="ARBA" id="ARBA00023146"/>
    </source>
</evidence>
<dbReference type="InterPro" id="IPR014729">
    <property type="entry name" value="Rossmann-like_a/b/a_fold"/>
</dbReference>
<dbReference type="GO" id="GO:0004831">
    <property type="term" value="F:tyrosine-tRNA ligase activity"/>
    <property type="evidence" value="ECO:0007669"/>
    <property type="project" value="UniProtKB-UniRule"/>
</dbReference>
<protein>
    <recommendedName>
        <fullName evidence="11">Tyrosine--tRNA ligase</fullName>
        <ecNumber evidence="11">6.1.1.1</ecNumber>
    </recommendedName>
    <alternativeName>
        <fullName evidence="11">Tyrosyl-tRNA synthetase</fullName>
        <shortName evidence="11">TyrRS</shortName>
    </alternativeName>
</protein>
<dbReference type="CDD" id="cd00165">
    <property type="entry name" value="S4"/>
    <property type="match status" value="1"/>
</dbReference>
<dbReference type="HAMAP" id="MF_02006">
    <property type="entry name" value="Tyr_tRNA_synth_type1"/>
    <property type="match status" value="1"/>
</dbReference>
<dbReference type="InterPro" id="IPR036986">
    <property type="entry name" value="S4_RNA-bd_sf"/>
</dbReference>
<evidence type="ECO:0000256" key="5">
    <source>
        <dbReference type="ARBA" id="ARBA00022840"/>
    </source>
</evidence>
<dbReference type="GO" id="GO:0005524">
    <property type="term" value="F:ATP binding"/>
    <property type="evidence" value="ECO:0007669"/>
    <property type="project" value="UniProtKB-UniRule"/>
</dbReference>
<keyword evidence="8 11" id="KW-0030">Aminoacyl-tRNA synthetase</keyword>
<evidence type="ECO:0000256" key="11">
    <source>
        <dbReference type="HAMAP-Rule" id="MF_02006"/>
    </source>
</evidence>
<sequence length="478" mass="52161">MNSGASPRGRWCCRRVVGRRVAPADPSTLFRTGETCRSAVDPGAERWDGVSGDIIDELTWRGLIAQSTDLDALRAALAAGPLTLYAGFDPTAASLHAGHLVPLLALKRFQRAGHRPIVLAGGATGLIGDPRDVGERTMNSSDTVAEWARRIRSQLERFVDLDDSPTGAVIVNNMDWTGPLSAVDFLRDIGKHFSVNVMLARDTVKRRLEGDGMSYTEFSYMLLQANDYVQLRRSFGCRLQVGGSDQWGNIIAGVELNRRLDGESVHALTVPLVTSADGKKFGKSTGGGSLWLDPEMTSPYAWYQYFVNTADADVVRYLRWFTFLDREELAELEQATAERPHAREAQRRLAAEMTTLVHGEQHTRAVQLASQALFGRADLRELDEATLGAALREAAGEGEVARVTPGEPATIVDLLVATGLAESRGAARRTVNEGGAAVNNQKIADPDWTPADGDYLHGRWLVVRRGKRNMAGVLRDGN</sequence>
<dbReference type="SUPFAM" id="SSF52374">
    <property type="entry name" value="Nucleotidylyl transferase"/>
    <property type="match status" value="1"/>
</dbReference>
<keyword evidence="4 11" id="KW-0547">Nucleotide-binding</keyword>